<dbReference type="Proteomes" id="UP000075886">
    <property type="component" value="Unassembled WGS sequence"/>
</dbReference>
<dbReference type="VEuPathDB" id="VectorBase:AFAF004552"/>
<evidence type="ECO:0000313" key="2">
    <source>
        <dbReference type="EnsemblMetazoa" id="AFAF004552-PA"/>
    </source>
</evidence>
<feature type="domain" description="DUF4806" evidence="1">
    <location>
        <begin position="4"/>
        <end position="87"/>
    </location>
</feature>
<accession>A0A182Q7F8</accession>
<sequence length="145" mass="17047">MDVEFEQVDDLHGLVEFDEKLGDAEYEEKIYQWLNSSIRELRSETRMTEAIDILFSKRLMAKCSWTGLGKQGEKIAMMKMVNIVKLFRRIGTTEYVALNPRMVMLFFMKKLKNAGKRVHLKNLRRSTAHSVASQRIKLEQLEKFD</sequence>
<proteinExistence type="predicted"/>
<protein>
    <recommendedName>
        <fullName evidence="1">DUF4806 domain-containing protein</fullName>
    </recommendedName>
</protein>
<evidence type="ECO:0000259" key="1">
    <source>
        <dbReference type="Pfam" id="PF16064"/>
    </source>
</evidence>
<keyword evidence="3" id="KW-1185">Reference proteome</keyword>
<evidence type="ECO:0000313" key="3">
    <source>
        <dbReference type="Proteomes" id="UP000075886"/>
    </source>
</evidence>
<dbReference type="Pfam" id="PF16064">
    <property type="entry name" value="DUF4806"/>
    <property type="match status" value="1"/>
</dbReference>
<dbReference type="EnsemblMetazoa" id="AFAF004552-RA">
    <property type="protein sequence ID" value="AFAF004552-PA"/>
    <property type="gene ID" value="AFAF004552"/>
</dbReference>
<dbReference type="EMBL" id="AXCN02000584">
    <property type="status" value="NOT_ANNOTATED_CDS"/>
    <property type="molecule type" value="Genomic_DNA"/>
</dbReference>
<reference evidence="3" key="1">
    <citation type="submission" date="2014-01" db="EMBL/GenBank/DDBJ databases">
        <title>The Genome Sequence of Anopheles farauti FAR1 (V2).</title>
        <authorList>
            <consortium name="The Broad Institute Genomics Platform"/>
            <person name="Neafsey D.E."/>
            <person name="Besansky N."/>
            <person name="Howell P."/>
            <person name="Walton C."/>
            <person name="Young S.K."/>
            <person name="Zeng Q."/>
            <person name="Gargeya S."/>
            <person name="Fitzgerald M."/>
            <person name="Haas B."/>
            <person name="Abouelleil A."/>
            <person name="Allen A.W."/>
            <person name="Alvarado L."/>
            <person name="Arachchi H.M."/>
            <person name="Berlin A.M."/>
            <person name="Chapman S.B."/>
            <person name="Gainer-Dewar J."/>
            <person name="Goldberg J."/>
            <person name="Griggs A."/>
            <person name="Gujja S."/>
            <person name="Hansen M."/>
            <person name="Howarth C."/>
            <person name="Imamovic A."/>
            <person name="Ireland A."/>
            <person name="Larimer J."/>
            <person name="McCowan C."/>
            <person name="Murphy C."/>
            <person name="Pearson M."/>
            <person name="Poon T.W."/>
            <person name="Priest M."/>
            <person name="Roberts A."/>
            <person name="Saif S."/>
            <person name="Shea T."/>
            <person name="Sisk P."/>
            <person name="Sykes S."/>
            <person name="Wortman J."/>
            <person name="Nusbaum C."/>
            <person name="Birren B."/>
        </authorList>
    </citation>
    <scope>NUCLEOTIDE SEQUENCE [LARGE SCALE GENOMIC DNA]</scope>
    <source>
        <strain evidence="3">FAR1</strain>
    </source>
</reference>
<dbReference type="AlphaFoldDB" id="A0A182Q7F8"/>
<dbReference type="InterPro" id="IPR032071">
    <property type="entry name" value="DUF4806"/>
</dbReference>
<name>A0A182Q7F8_9DIPT</name>
<reference evidence="2" key="2">
    <citation type="submission" date="2020-05" db="UniProtKB">
        <authorList>
            <consortium name="EnsemblMetazoa"/>
        </authorList>
    </citation>
    <scope>IDENTIFICATION</scope>
    <source>
        <strain evidence="2">FAR1</strain>
    </source>
</reference>
<organism evidence="2 3">
    <name type="scientific">Anopheles farauti</name>
    <dbReference type="NCBI Taxonomy" id="69004"/>
    <lineage>
        <taxon>Eukaryota</taxon>
        <taxon>Metazoa</taxon>
        <taxon>Ecdysozoa</taxon>
        <taxon>Arthropoda</taxon>
        <taxon>Hexapoda</taxon>
        <taxon>Insecta</taxon>
        <taxon>Pterygota</taxon>
        <taxon>Neoptera</taxon>
        <taxon>Endopterygota</taxon>
        <taxon>Diptera</taxon>
        <taxon>Nematocera</taxon>
        <taxon>Culicoidea</taxon>
        <taxon>Culicidae</taxon>
        <taxon>Anophelinae</taxon>
        <taxon>Anopheles</taxon>
    </lineage>
</organism>
<dbReference type="STRING" id="69004.A0A182Q7F8"/>